<protein>
    <recommendedName>
        <fullName evidence="1">RNase H type-1 domain-containing protein</fullName>
    </recommendedName>
</protein>
<name>A0A8H3QKN6_9GLOM</name>
<gene>
    <name evidence="2" type="ORF">RCL2_001009000</name>
</gene>
<dbReference type="InterPro" id="IPR036397">
    <property type="entry name" value="RNaseH_sf"/>
</dbReference>
<dbReference type="Pfam" id="PF00075">
    <property type="entry name" value="RNase_H"/>
    <property type="match status" value="1"/>
</dbReference>
<dbReference type="AlphaFoldDB" id="A0A8H3QKN6"/>
<sequence>MPKDTEVRIHIDSQCTISAIKNWDNPHTNVRMKQPNSLVIMKIKIVYKEKHLKLELMKINSHDENKENKIADRLAKEGLNSTD</sequence>
<dbReference type="EMBL" id="BLAL01000065">
    <property type="protein sequence ID" value="GES82911.1"/>
    <property type="molecule type" value="Genomic_DNA"/>
</dbReference>
<reference evidence="2" key="1">
    <citation type="submission" date="2019-10" db="EMBL/GenBank/DDBJ databases">
        <title>Conservation and host-specific expression of non-tandemly repeated heterogenous ribosome RNA gene in arbuscular mycorrhizal fungi.</title>
        <authorList>
            <person name="Maeda T."/>
            <person name="Kobayashi Y."/>
            <person name="Nakagawa T."/>
            <person name="Ezawa T."/>
            <person name="Yamaguchi K."/>
            <person name="Bino T."/>
            <person name="Nishimoto Y."/>
            <person name="Shigenobu S."/>
            <person name="Kawaguchi M."/>
        </authorList>
    </citation>
    <scope>NUCLEOTIDE SEQUENCE</scope>
    <source>
        <strain evidence="2">HR1</strain>
    </source>
</reference>
<dbReference type="InterPro" id="IPR012337">
    <property type="entry name" value="RNaseH-like_sf"/>
</dbReference>
<evidence type="ECO:0000313" key="3">
    <source>
        <dbReference type="Proteomes" id="UP000615446"/>
    </source>
</evidence>
<evidence type="ECO:0000313" key="2">
    <source>
        <dbReference type="EMBL" id="GES82911.1"/>
    </source>
</evidence>
<dbReference type="GO" id="GO:0003676">
    <property type="term" value="F:nucleic acid binding"/>
    <property type="evidence" value="ECO:0007669"/>
    <property type="project" value="InterPro"/>
</dbReference>
<dbReference type="InterPro" id="IPR002156">
    <property type="entry name" value="RNaseH_domain"/>
</dbReference>
<dbReference type="GO" id="GO:0004523">
    <property type="term" value="F:RNA-DNA hybrid ribonuclease activity"/>
    <property type="evidence" value="ECO:0007669"/>
    <property type="project" value="InterPro"/>
</dbReference>
<dbReference type="Gene3D" id="3.30.420.10">
    <property type="entry name" value="Ribonuclease H-like superfamily/Ribonuclease H"/>
    <property type="match status" value="1"/>
</dbReference>
<dbReference type="Proteomes" id="UP000615446">
    <property type="component" value="Unassembled WGS sequence"/>
</dbReference>
<feature type="domain" description="RNase H type-1" evidence="1">
    <location>
        <begin position="4"/>
        <end position="79"/>
    </location>
</feature>
<accession>A0A8H3QKN6</accession>
<evidence type="ECO:0000259" key="1">
    <source>
        <dbReference type="Pfam" id="PF00075"/>
    </source>
</evidence>
<proteinExistence type="predicted"/>
<organism evidence="2 3">
    <name type="scientific">Rhizophagus clarus</name>
    <dbReference type="NCBI Taxonomy" id="94130"/>
    <lineage>
        <taxon>Eukaryota</taxon>
        <taxon>Fungi</taxon>
        <taxon>Fungi incertae sedis</taxon>
        <taxon>Mucoromycota</taxon>
        <taxon>Glomeromycotina</taxon>
        <taxon>Glomeromycetes</taxon>
        <taxon>Glomerales</taxon>
        <taxon>Glomeraceae</taxon>
        <taxon>Rhizophagus</taxon>
    </lineage>
</organism>
<dbReference type="OrthoDB" id="2447560at2759"/>
<comment type="caution">
    <text evidence="2">The sequence shown here is derived from an EMBL/GenBank/DDBJ whole genome shotgun (WGS) entry which is preliminary data.</text>
</comment>
<dbReference type="SUPFAM" id="SSF53098">
    <property type="entry name" value="Ribonuclease H-like"/>
    <property type="match status" value="1"/>
</dbReference>